<gene>
    <name evidence="2" type="ORF">QO002_003031</name>
</gene>
<evidence type="ECO:0000313" key="2">
    <source>
        <dbReference type="EMBL" id="MDQ0320893.1"/>
    </source>
</evidence>
<sequence length="130" mass="14664">MVENNFPNDENGAVLNRMQGEGHNLSAPRDIDFSIVFPNEDSAQFFAAQINQHFDKVVYLETETARALKWEVTATRYMVPTHQDIAKTEELLASIAAPLIPTVIDQNSCAHLRRPIDMMFHGRSCSVFQA</sequence>
<reference evidence="2 3" key="1">
    <citation type="submission" date="2023-07" db="EMBL/GenBank/DDBJ databases">
        <title>Genomic Encyclopedia of Type Strains, Phase IV (KMG-IV): sequencing the most valuable type-strain genomes for metagenomic binning, comparative biology and taxonomic classification.</title>
        <authorList>
            <person name="Goeker M."/>
        </authorList>
    </citation>
    <scope>NUCLEOTIDE SEQUENCE [LARGE SCALE GENOMIC DNA]</scope>
    <source>
        <strain evidence="2 3">DSM 1112</strain>
    </source>
</reference>
<feature type="domain" description="Regulator of ribonuclease activity B" evidence="1">
    <location>
        <begin position="8"/>
        <end position="98"/>
    </location>
</feature>
<dbReference type="InterPro" id="IPR036701">
    <property type="entry name" value="RraB-like_sf"/>
</dbReference>
<organism evidence="2 3">
    <name type="scientific">Pararhizobium capsulatum DSM 1112</name>
    <dbReference type="NCBI Taxonomy" id="1121113"/>
    <lineage>
        <taxon>Bacteria</taxon>
        <taxon>Pseudomonadati</taxon>
        <taxon>Pseudomonadota</taxon>
        <taxon>Alphaproteobacteria</taxon>
        <taxon>Hyphomicrobiales</taxon>
        <taxon>Rhizobiaceae</taxon>
        <taxon>Rhizobium/Agrobacterium group</taxon>
        <taxon>Pararhizobium</taxon>
    </lineage>
</organism>
<dbReference type="SUPFAM" id="SSF89946">
    <property type="entry name" value="Hypothetical protein VC0424"/>
    <property type="match status" value="1"/>
</dbReference>
<keyword evidence="3" id="KW-1185">Reference proteome</keyword>
<evidence type="ECO:0000259" key="1">
    <source>
        <dbReference type="Pfam" id="PF06877"/>
    </source>
</evidence>
<dbReference type="Pfam" id="PF06877">
    <property type="entry name" value="RraB"/>
    <property type="match status" value="1"/>
</dbReference>
<dbReference type="RefSeq" id="WP_370878498.1">
    <property type="nucleotide sequence ID" value="NZ_JAUSVF010000001.1"/>
</dbReference>
<dbReference type="InterPro" id="IPR009671">
    <property type="entry name" value="RraB_dom"/>
</dbReference>
<evidence type="ECO:0000313" key="3">
    <source>
        <dbReference type="Proteomes" id="UP001230207"/>
    </source>
</evidence>
<comment type="caution">
    <text evidence="2">The sequence shown here is derived from an EMBL/GenBank/DDBJ whole genome shotgun (WGS) entry which is preliminary data.</text>
</comment>
<accession>A0ABU0BRL9</accession>
<protein>
    <recommendedName>
        <fullName evidence="1">Regulator of ribonuclease activity B domain-containing protein</fullName>
    </recommendedName>
</protein>
<name>A0ABU0BRL9_9HYPH</name>
<dbReference type="Proteomes" id="UP001230207">
    <property type="component" value="Unassembled WGS sequence"/>
</dbReference>
<dbReference type="EMBL" id="JAUSVF010000001">
    <property type="protein sequence ID" value="MDQ0320893.1"/>
    <property type="molecule type" value="Genomic_DNA"/>
</dbReference>
<dbReference type="Gene3D" id="3.30.70.970">
    <property type="entry name" value="RraB-like"/>
    <property type="match status" value="1"/>
</dbReference>
<proteinExistence type="predicted"/>